<accession>A0A917UB73</accession>
<evidence type="ECO:0000256" key="1">
    <source>
        <dbReference type="ARBA" id="ARBA00008791"/>
    </source>
</evidence>
<name>A0A917UB73_9ACTN</name>
<comment type="similarity">
    <text evidence="1">Belongs to the universal stress protein A family.</text>
</comment>
<comment type="caution">
    <text evidence="3">The sequence shown here is derived from an EMBL/GenBank/DDBJ whole genome shotgun (WGS) entry which is preliminary data.</text>
</comment>
<dbReference type="EMBL" id="BMPI01000057">
    <property type="protein sequence ID" value="GGM68281.1"/>
    <property type="molecule type" value="Genomic_DNA"/>
</dbReference>
<dbReference type="PRINTS" id="PR01438">
    <property type="entry name" value="UNVRSLSTRESS"/>
</dbReference>
<protein>
    <submittedName>
        <fullName evidence="3">Universal stress protein</fullName>
    </submittedName>
</protein>
<evidence type="ECO:0000313" key="3">
    <source>
        <dbReference type="EMBL" id="GGM68281.1"/>
    </source>
</evidence>
<reference evidence="3" key="2">
    <citation type="submission" date="2020-09" db="EMBL/GenBank/DDBJ databases">
        <authorList>
            <person name="Sun Q."/>
            <person name="Ohkuma M."/>
        </authorList>
    </citation>
    <scope>NUCLEOTIDE SEQUENCE</scope>
    <source>
        <strain evidence="3">JCM 19831</strain>
    </source>
</reference>
<evidence type="ECO:0000259" key="2">
    <source>
        <dbReference type="Pfam" id="PF00582"/>
    </source>
</evidence>
<dbReference type="InterPro" id="IPR006015">
    <property type="entry name" value="Universal_stress_UspA"/>
</dbReference>
<feature type="domain" description="UspA" evidence="2">
    <location>
        <begin position="149"/>
        <end position="281"/>
    </location>
</feature>
<evidence type="ECO:0000313" key="4">
    <source>
        <dbReference type="Proteomes" id="UP000642070"/>
    </source>
</evidence>
<organism evidence="3 4">
    <name type="scientific">Dactylosporangium sucinum</name>
    <dbReference type="NCBI Taxonomy" id="1424081"/>
    <lineage>
        <taxon>Bacteria</taxon>
        <taxon>Bacillati</taxon>
        <taxon>Actinomycetota</taxon>
        <taxon>Actinomycetes</taxon>
        <taxon>Micromonosporales</taxon>
        <taxon>Micromonosporaceae</taxon>
        <taxon>Dactylosporangium</taxon>
    </lineage>
</organism>
<feature type="domain" description="UspA" evidence="2">
    <location>
        <begin position="6"/>
        <end position="133"/>
    </location>
</feature>
<dbReference type="Gene3D" id="3.40.50.620">
    <property type="entry name" value="HUPs"/>
    <property type="match status" value="2"/>
</dbReference>
<dbReference type="Pfam" id="PF00582">
    <property type="entry name" value="Usp"/>
    <property type="match status" value="2"/>
</dbReference>
<keyword evidence="4" id="KW-1185">Reference proteome</keyword>
<dbReference type="Proteomes" id="UP000642070">
    <property type="component" value="Unassembled WGS sequence"/>
</dbReference>
<proteinExistence type="inferred from homology"/>
<dbReference type="PANTHER" id="PTHR46268:SF6">
    <property type="entry name" value="UNIVERSAL STRESS PROTEIN UP12"/>
    <property type="match status" value="1"/>
</dbReference>
<dbReference type="InterPro" id="IPR014729">
    <property type="entry name" value="Rossmann-like_a/b/a_fold"/>
</dbReference>
<dbReference type="InterPro" id="IPR006016">
    <property type="entry name" value="UspA"/>
</dbReference>
<dbReference type="AlphaFoldDB" id="A0A917UB73"/>
<dbReference type="RefSeq" id="WP_190255518.1">
    <property type="nucleotide sequence ID" value="NZ_BMPI01000057.1"/>
</dbReference>
<dbReference type="SUPFAM" id="SSF52402">
    <property type="entry name" value="Adenine nucleotide alpha hydrolases-like"/>
    <property type="match status" value="2"/>
</dbReference>
<reference evidence="3" key="1">
    <citation type="journal article" date="2014" name="Int. J. Syst. Evol. Microbiol.">
        <title>Complete genome sequence of Corynebacterium casei LMG S-19264T (=DSM 44701T), isolated from a smear-ripened cheese.</title>
        <authorList>
            <consortium name="US DOE Joint Genome Institute (JGI-PGF)"/>
            <person name="Walter F."/>
            <person name="Albersmeier A."/>
            <person name="Kalinowski J."/>
            <person name="Ruckert C."/>
        </authorList>
    </citation>
    <scope>NUCLEOTIDE SEQUENCE</scope>
    <source>
        <strain evidence="3">JCM 19831</strain>
    </source>
</reference>
<gene>
    <name evidence="3" type="ORF">GCM10007977_082590</name>
</gene>
<sequence>MNVIRRPVVVGIDGSPAAFGAVRWAADEALRHGQPLRIVHALEVPVVQEEEAFPDEQRLVLDAAAEARNWQPGLDVTTATSHGSPGSMLVEQSRHASLVVVGSRGRGGFRALLLGSVSLQVAAHAHCPVLVVHHAERWAGPEAQLPRHQPIVVGADGSAGGEAALELAFTEAASRGVGLTATRAWLEPAHRWGRRTDTDRLAETARRELAADLEPWLAKFPAVEVRQRVMRGGTVPLLLDEAREALMVVVGARGHGGFDGLNLGSVPLQVLEHADAPVLIAHRS</sequence>
<dbReference type="PANTHER" id="PTHR46268">
    <property type="entry name" value="STRESS RESPONSE PROTEIN NHAX"/>
    <property type="match status" value="1"/>
</dbReference>